<gene>
    <name evidence="1" type="ORF">CHU95_01340</name>
</gene>
<evidence type="ECO:0000313" key="1">
    <source>
        <dbReference type="EMBL" id="OYQ37367.1"/>
    </source>
</evidence>
<dbReference type="EMBL" id="NOXU01000015">
    <property type="protein sequence ID" value="OYQ37367.1"/>
    <property type="molecule type" value="Genomic_DNA"/>
</dbReference>
<proteinExistence type="predicted"/>
<dbReference type="Proteomes" id="UP000216998">
    <property type="component" value="Unassembled WGS sequence"/>
</dbReference>
<dbReference type="AlphaFoldDB" id="A0A255Z741"/>
<comment type="caution">
    <text evidence="1">The sequence shown here is derived from an EMBL/GenBank/DDBJ whole genome shotgun (WGS) entry which is preliminary data.</text>
</comment>
<protein>
    <submittedName>
        <fullName evidence="1">Uncharacterized protein</fullName>
    </submittedName>
</protein>
<organism evidence="1 2">
    <name type="scientific">Niveispirillum lacus</name>
    <dbReference type="NCBI Taxonomy" id="1981099"/>
    <lineage>
        <taxon>Bacteria</taxon>
        <taxon>Pseudomonadati</taxon>
        <taxon>Pseudomonadota</taxon>
        <taxon>Alphaproteobacteria</taxon>
        <taxon>Rhodospirillales</taxon>
        <taxon>Azospirillaceae</taxon>
        <taxon>Niveispirillum</taxon>
    </lineage>
</organism>
<name>A0A255Z741_9PROT</name>
<accession>A0A255Z741</accession>
<evidence type="ECO:0000313" key="2">
    <source>
        <dbReference type="Proteomes" id="UP000216998"/>
    </source>
</evidence>
<reference evidence="1 2" key="1">
    <citation type="submission" date="2017-07" db="EMBL/GenBank/DDBJ databases">
        <title>Niveispirillum cyanobacteriorum sp. nov., isolated from cyanobacterial aggregates in a eutrophic lake.</title>
        <authorList>
            <person name="Cai H."/>
        </authorList>
    </citation>
    <scope>NUCLEOTIDE SEQUENCE [LARGE SCALE GENOMIC DNA]</scope>
    <source>
        <strain evidence="2">TH1-14</strain>
    </source>
</reference>
<keyword evidence="2" id="KW-1185">Reference proteome</keyword>
<sequence length="82" mass="8663">MHIKNPMGTRPAIVVALPFSPSDHHDVILGWFGTAAHTVVVKAADDVFWARHITGLPGAGRMVQAGVLTVSGASRCWPALPP</sequence>